<dbReference type="AlphaFoldDB" id="A0A842HDS8"/>
<sequence>MLKIPPGDFLGAIFDCDGTLADSMPVHYRAWVEAFKAHHAKFDFTWEIFYSMAGTGLEDSVVQLNQRFNDTLDPAAAVRSQMEILDRLHHEVTPIVEVVEIARHYAQAGKKVSVSSGGTYRHVHETLRQIGVHDLFPVIITREDYARSKPAPDCFLLAAERMGVPPSACLVFEDSHLGIAAADAAGMASVYVEPETYSRGSGI</sequence>
<dbReference type="RefSeq" id="WP_185675573.1">
    <property type="nucleotide sequence ID" value="NZ_JACHVB010000025.1"/>
</dbReference>
<dbReference type="InterPro" id="IPR036412">
    <property type="entry name" value="HAD-like_sf"/>
</dbReference>
<reference evidence="1 2" key="1">
    <citation type="submission" date="2020-07" db="EMBL/GenBank/DDBJ databases">
        <authorList>
            <person name="Feng X."/>
        </authorList>
    </citation>
    <scope>NUCLEOTIDE SEQUENCE [LARGE SCALE GENOMIC DNA]</scope>
    <source>
        <strain evidence="1 2">JCM31066</strain>
    </source>
</reference>
<evidence type="ECO:0000313" key="2">
    <source>
        <dbReference type="Proteomes" id="UP000546464"/>
    </source>
</evidence>
<name>A0A842HDS8_9BACT</name>
<dbReference type="InterPro" id="IPR051806">
    <property type="entry name" value="HAD-like_SPP"/>
</dbReference>
<evidence type="ECO:0000313" key="1">
    <source>
        <dbReference type="EMBL" id="MBC2594592.1"/>
    </source>
</evidence>
<dbReference type="PANTHER" id="PTHR43481">
    <property type="entry name" value="FRUCTOSE-1-PHOSPHATE PHOSPHATASE"/>
    <property type="match status" value="1"/>
</dbReference>
<comment type="caution">
    <text evidence="1">The sequence shown here is derived from an EMBL/GenBank/DDBJ whole genome shotgun (WGS) entry which is preliminary data.</text>
</comment>
<accession>A0A842HDS8</accession>
<dbReference type="EMBL" id="JACHVB010000025">
    <property type="protein sequence ID" value="MBC2594592.1"/>
    <property type="molecule type" value="Genomic_DNA"/>
</dbReference>
<dbReference type="PRINTS" id="PR00413">
    <property type="entry name" value="HADHALOGNASE"/>
</dbReference>
<keyword evidence="2" id="KW-1185">Reference proteome</keyword>
<proteinExistence type="predicted"/>
<organism evidence="1 2">
    <name type="scientific">Ruficoccus amylovorans</name>
    <dbReference type="NCBI Taxonomy" id="1804625"/>
    <lineage>
        <taxon>Bacteria</taxon>
        <taxon>Pseudomonadati</taxon>
        <taxon>Verrucomicrobiota</taxon>
        <taxon>Opitutia</taxon>
        <taxon>Puniceicoccales</taxon>
        <taxon>Cerasicoccaceae</taxon>
        <taxon>Ruficoccus</taxon>
    </lineage>
</organism>
<protein>
    <submittedName>
        <fullName evidence="1">HAD family phosphatase</fullName>
    </submittedName>
</protein>
<dbReference type="SUPFAM" id="SSF56784">
    <property type="entry name" value="HAD-like"/>
    <property type="match status" value="1"/>
</dbReference>
<dbReference type="GO" id="GO:0050308">
    <property type="term" value="F:sugar-phosphatase activity"/>
    <property type="evidence" value="ECO:0007669"/>
    <property type="project" value="TreeGrafter"/>
</dbReference>
<dbReference type="Pfam" id="PF00702">
    <property type="entry name" value="Hydrolase"/>
    <property type="match status" value="1"/>
</dbReference>
<dbReference type="PANTHER" id="PTHR43481:SF4">
    <property type="entry name" value="GLYCEROL-1-PHOSPHATE PHOSPHOHYDROLASE 1-RELATED"/>
    <property type="match status" value="1"/>
</dbReference>
<dbReference type="Gene3D" id="3.40.50.1000">
    <property type="entry name" value="HAD superfamily/HAD-like"/>
    <property type="match status" value="1"/>
</dbReference>
<dbReference type="InterPro" id="IPR023198">
    <property type="entry name" value="PGP-like_dom2"/>
</dbReference>
<dbReference type="SFLD" id="SFLDS00003">
    <property type="entry name" value="Haloacid_Dehalogenase"/>
    <property type="match status" value="1"/>
</dbReference>
<gene>
    <name evidence="1" type="ORF">H5P28_10005</name>
</gene>
<dbReference type="CDD" id="cd07505">
    <property type="entry name" value="HAD_BPGM-like"/>
    <property type="match status" value="1"/>
</dbReference>
<dbReference type="NCBIfam" id="TIGR01509">
    <property type="entry name" value="HAD-SF-IA-v3"/>
    <property type="match status" value="1"/>
</dbReference>
<dbReference type="SFLD" id="SFLDG01129">
    <property type="entry name" value="C1.5:_HAD__Beta-PGM__Phosphata"/>
    <property type="match status" value="1"/>
</dbReference>
<dbReference type="InterPro" id="IPR023214">
    <property type="entry name" value="HAD_sf"/>
</dbReference>
<dbReference type="Gene3D" id="1.10.150.240">
    <property type="entry name" value="Putative phosphatase, domain 2"/>
    <property type="match status" value="1"/>
</dbReference>
<dbReference type="InterPro" id="IPR006439">
    <property type="entry name" value="HAD-SF_hydro_IA"/>
</dbReference>
<dbReference type="Proteomes" id="UP000546464">
    <property type="component" value="Unassembled WGS sequence"/>
</dbReference>